<feature type="region of interest" description="Disordered" evidence="1">
    <location>
        <begin position="18"/>
        <end position="44"/>
    </location>
</feature>
<name>A0A3A5MFJ5_9MICO</name>
<dbReference type="AlphaFoldDB" id="A0A3A5MFJ5"/>
<proteinExistence type="predicted"/>
<evidence type="ECO:0000313" key="2">
    <source>
        <dbReference type="EMBL" id="RJT88192.1"/>
    </source>
</evidence>
<reference evidence="2 3" key="1">
    <citation type="submission" date="2018-09" db="EMBL/GenBank/DDBJ databases">
        <title>Novel species of Cryobacterium.</title>
        <authorList>
            <person name="Liu Q."/>
            <person name="Xin Y.-H."/>
        </authorList>
    </citation>
    <scope>NUCLEOTIDE SEQUENCE [LARGE SCALE GENOMIC DNA]</scope>
    <source>
        <strain evidence="2 3">Hh39</strain>
    </source>
</reference>
<keyword evidence="3" id="KW-1185">Reference proteome</keyword>
<protein>
    <submittedName>
        <fullName evidence="2">Uncharacterized protein</fullName>
    </submittedName>
</protein>
<evidence type="ECO:0000313" key="3">
    <source>
        <dbReference type="Proteomes" id="UP000272015"/>
    </source>
</evidence>
<organism evidence="2 3">
    <name type="scientific">Cryobacterium melibiosiphilum</name>
    <dbReference type="NCBI Taxonomy" id="995039"/>
    <lineage>
        <taxon>Bacteria</taxon>
        <taxon>Bacillati</taxon>
        <taxon>Actinomycetota</taxon>
        <taxon>Actinomycetes</taxon>
        <taxon>Micrococcales</taxon>
        <taxon>Microbacteriaceae</taxon>
        <taxon>Cryobacterium</taxon>
    </lineage>
</organism>
<comment type="caution">
    <text evidence="2">The sequence shown here is derived from an EMBL/GenBank/DDBJ whole genome shotgun (WGS) entry which is preliminary data.</text>
</comment>
<evidence type="ECO:0000256" key="1">
    <source>
        <dbReference type="SAM" id="MobiDB-lite"/>
    </source>
</evidence>
<sequence length="106" mass="11269">MLGDMEVRLDDAARVMGSARGVSTGRVSRQARQPEGVDSPTWAVPEGIGALPAELAERAQDVLVNQRKIVGELEKAKRVTLQHLAAVRSVPPARNPGTSVYLDVAG</sequence>
<gene>
    <name evidence="2" type="ORF">D6T64_11095</name>
</gene>
<accession>A0A3A5MFJ5</accession>
<dbReference type="Proteomes" id="UP000272015">
    <property type="component" value="Unassembled WGS sequence"/>
</dbReference>
<dbReference type="EMBL" id="QZVS01000084">
    <property type="protein sequence ID" value="RJT88192.1"/>
    <property type="molecule type" value="Genomic_DNA"/>
</dbReference>